<proteinExistence type="predicted"/>
<sequence length="432" mass="50411">MGWMLSLKTLLACLLLVVILFAIWAVERLRPDQKVNPEIVKQAKQTIRYQSNLKQHSDFMIMGLDAQQDQHQNLLARLRYTVSHLDANNYDHKLIIERAFQIERRLARQDIDERVVELRHLTQFDPHYLWSLTVAEQNKSKLLELIQHEQALLIRYDAYLKQKNEPLLYPAGSILGVSREKIIGYANTLRLLSFWFMDQPAEQKLQAVRNYYLALAQLLAGHKINAEETALIEAMHRSIELMHILNQQVEQPIQLAQLNAAQFSSADQAQYTLAMIYDLLMTTKDEESGRPLFFYEGETLNDIYAAIQLHQQRAAGPYTDYVKHAVLSLEKEREKEAPAFNSEGQRWVKMAQIMLKQDEIQRRVLDSKIRLFNHLMQGNTDIELLNQNTQAYEYYRTSSAYLPHTLCIRDPYSSDYQREAIYLTDACLLLKP</sequence>
<accession>A0A3A8G9E4</accession>
<dbReference type="RefSeq" id="WP_120366526.1">
    <property type="nucleotide sequence ID" value="NZ_RAXZ01000001.1"/>
</dbReference>
<reference evidence="1 2" key="1">
    <citation type="submission" date="2018-09" db="EMBL/GenBank/DDBJ databases">
        <title>The draft genome of Acinetobacter spp. strains.</title>
        <authorList>
            <person name="Qin J."/>
            <person name="Feng Y."/>
            <person name="Zong Z."/>
        </authorList>
    </citation>
    <scope>NUCLEOTIDE SEQUENCE [LARGE SCALE GENOMIC DNA]</scope>
    <source>
        <strain evidence="1 2">WCHAc060002</strain>
    </source>
</reference>
<comment type="caution">
    <text evidence="1">The sequence shown here is derived from an EMBL/GenBank/DDBJ whole genome shotgun (WGS) entry which is preliminary data.</text>
</comment>
<organism evidence="1 2">
    <name type="scientific">Acinetobacter cumulans</name>
    <dbReference type="NCBI Taxonomy" id="2136182"/>
    <lineage>
        <taxon>Bacteria</taxon>
        <taxon>Pseudomonadati</taxon>
        <taxon>Pseudomonadota</taxon>
        <taxon>Gammaproteobacteria</taxon>
        <taxon>Moraxellales</taxon>
        <taxon>Moraxellaceae</taxon>
        <taxon>Acinetobacter</taxon>
    </lineage>
</organism>
<protein>
    <submittedName>
        <fullName evidence="1">Uncharacterized protein</fullName>
    </submittedName>
</protein>
<gene>
    <name evidence="1" type="ORF">D7V64_00825</name>
</gene>
<dbReference type="EMBL" id="RAXZ01000001">
    <property type="protein sequence ID" value="RKG55677.1"/>
    <property type="molecule type" value="Genomic_DNA"/>
</dbReference>
<dbReference type="Proteomes" id="UP000281084">
    <property type="component" value="Unassembled WGS sequence"/>
</dbReference>
<evidence type="ECO:0000313" key="1">
    <source>
        <dbReference type="EMBL" id="RKG55677.1"/>
    </source>
</evidence>
<evidence type="ECO:0000313" key="2">
    <source>
        <dbReference type="Proteomes" id="UP000281084"/>
    </source>
</evidence>
<dbReference type="AlphaFoldDB" id="A0A3A8G9E4"/>
<name>A0A3A8G9E4_9GAMM</name>